<dbReference type="Proteomes" id="UP000499080">
    <property type="component" value="Unassembled WGS sequence"/>
</dbReference>
<evidence type="ECO:0000313" key="1">
    <source>
        <dbReference type="EMBL" id="GBM85649.1"/>
    </source>
</evidence>
<organism evidence="1 2">
    <name type="scientific">Araneus ventricosus</name>
    <name type="common">Orbweaver spider</name>
    <name type="synonym">Epeira ventricosa</name>
    <dbReference type="NCBI Taxonomy" id="182803"/>
    <lineage>
        <taxon>Eukaryota</taxon>
        <taxon>Metazoa</taxon>
        <taxon>Ecdysozoa</taxon>
        <taxon>Arthropoda</taxon>
        <taxon>Chelicerata</taxon>
        <taxon>Arachnida</taxon>
        <taxon>Araneae</taxon>
        <taxon>Araneomorphae</taxon>
        <taxon>Entelegynae</taxon>
        <taxon>Araneoidea</taxon>
        <taxon>Araneidae</taxon>
        <taxon>Araneus</taxon>
    </lineage>
</organism>
<sequence>MGVTIGIFYCCDPNGSPEESVISPTSFALEPKTCRKSDTLCGRSMCLAVLNGFLAVYCFDRKLFVCGQIGSPLHYVTEYILTTSWHMTKPKINLLQEWLKRIASNTLSRQKILNMIKFMHHNGHFFLPTT</sequence>
<accession>A0A4Y2J7V2</accession>
<keyword evidence="2" id="KW-1185">Reference proteome</keyword>
<protein>
    <submittedName>
        <fullName evidence="1">Uncharacterized protein</fullName>
    </submittedName>
</protein>
<gene>
    <name evidence="1" type="ORF">AVEN_150177_1</name>
</gene>
<comment type="caution">
    <text evidence="1">The sequence shown here is derived from an EMBL/GenBank/DDBJ whole genome shotgun (WGS) entry which is preliminary data.</text>
</comment>
<dbReference type="EMBL" id="BGPR01003252">
    <property type="protein sequence ID" value="GBM85649.1"/>
    <property type="molecule type" value="Genomic_DNA"/>
</dbReference>
<reference evidence="1 2" key="1">
    <citation type="journal article" date="2019" name="Sci. Rep.">
        <title>Orb-weaving spider Araneus ventricosus genome elucidates the spidroin gene catalogue.</title>
        <authorList>
            <person name="Kono N."/>
            <person name="Nakamura H."/>
            <person name="Ohtoshi R."/>
            <person name="Moran D.A.P."/>
            <person name="Shinohara A."/>
            <person name="Yoshida Y."/>
            <person name="Fujiwara M."/>
            <person name="Mori M."/>
            <person name="Tomita M."/>
            <person name="Arakawa K."/>
        </authorList>
    </citation>
    <scope>NUCLEOTIDE SEQUENCE [LARGE SCALE GENOMIC DNA]</scope>
</reference>
<proteinExistence type="predicted"/>
<name>A0A4Y2J7V2_ARAVE</name>
<dbReference type="AlphaFoldDB" id="A0A4Y2J7V2"/>
<evidence type="ECO:0000313" key="2">
    <source>
        <dbReference type="Proteomes" id="UP000499080"/>
    </source>
</evidence>